<keyword evidence="2" id="KW-0378">Hydrolase</keyword>
<dbReference type="UniPathway" id="UPA00232"/>
<dbReference type="GO" id="GO:0051539">
    <property type="term" value="F:4 iron, 4 sulfur cluster binding"/>
    <property type="evidence" value="ECO:0007669"/>
    <property type="project" value="UniProtKB-UniRule"/>
</dbReference>
<dbReference type="InterPro" id="IPR001539">
    <property type="entry name" value="Peptidase_U32"/>
</dbReference>
<dbReference type="GO" id="GO:0006508">
    <property type="term" value="P:proteolysis"/>
    <property type="evidence" value="ECO:0007669"/>
    <property type="project" value="UniProtKB-KW"/>
</dbReference>
<protein>
    <recommendedName>
        <fullName evidence="1">Ubiquinone biosynthesis protein UbiV</fullName>
    </recommendedName>
</protein>
<comment type="pathway">
    <text evidence="1">Cofactor biosynthesis; ubiquinone biosynthesis.</text>
</comment>
<evidence type="ECO:0000256" key="1">
    <source>
        <dbReference type="HAMAP-Rule" id="MF_02233"/>
    </source>
</evidence>
<dbReference type="AlphaFoldDB" id="A0A0H1RDN1"/>
<keyword evidence="1" id="KW-0831">Ubiquinone biosynthesis</keyword>
<comment type="cofactor">
    <cofactor evidence="1">
        <name>[4Fe-4S] cluster</name>
        <dbReference type="ChEBI" id="CHEBI:49883"/>
    </cofactor>
</comment>
<comment type="function">
    <text evidence="1">Required for O(2)-independent ubiquinone (coenzyme Q) biosynthesis. Together with UbiU, is essential for the C6-hydroxylation reaction in the oxygen-independent ubiquinone biosynthesis pathway.</text>
</comment>
<dbReference type="NCBIfam" id="NF011991">
    <property type="entry name" value="PRK15447.1"/>
    <property type="match status" value="1"/>
</dbReference>
<dbReference type="Pfam" id="PF01136">
    <property type="entry name" value="Peptidase_U32"/>
    <property type="match status" value="1"/>
</dbReference>
<dbReference type="PATRIC" id="fig|1225564.3.peg.3095"/>
<dbReference type="Proteomes" id="UP000035489">
    <property type="component" value="Unassembled WGS sequence"/>
</dbReference>
<comment type="caution">
    <text evidence="2">The sequence shown here is derived from an EMBL/GenBank/DDBJ whole genome shotgun (WGS) entry which is preliminary data.</text>
</comment>
<reference evidence="2 3" key="1">
    <citation type="submission" date="2015-05" db="EMBL/GenBank/DDBJ databases">
        <title>Draft genome sequence of Microvirga vignae strain BR3299, a novel nitrogen fixing bacteria isolated from Brazil semi-aired region.</title>
        <authorList>
            <person name="Zilli J.E."/>
            <person name="Passos S.R."/>
            <person name="Leite J."/>
            <person name="Baldani J.I."/>
            <person name="Xavier G.R."/>
            <person name="Rumjaneck N.G."/>
            <person name="Simoes-Araujo J.L."/>
        </authorList>
    </citation>
    <scope>NUCLEOTIDE SEQUENCE [LARGE SCALE GENOMIC DNA]</scope>
    <source>
        <strain evidence="2 3">BR3299</strain>
    </source>
</reference>
<sequence length="302" mass="32618">MKLTLGPVLYNWEPDAWRDFYFRIADEAPVDAVCVGEVVCSKRLPFFQDPVPEVVERLASAGKEVLLSSLALVTLGRERKQTASLAREADLLVEVNDITGLTHLDGRPHAIGPYVNVYNEATLSWLARNGARRVCLPPELPASSIEALAKCCPDVELEVWSFGRVPLAISARCYHARLHKLTKDNCQFVCGKDPDGLPTDTLDGQSFLAVNGVQTLSATYANLIENIADLADMGVVSCRLSPQAVDMVAVARIFRDVADGKLGPEEAQHALELVCDGTTFSNGFFKGACGAEYRTGAPAGPG</sequence>
<dbReference type="EMBL" id="LCYG01000028">
    <property type="protein sequence ID" value="KLK92966.1"/>
    <property type="molecule type" value="Genomic_DNA"/>
</dbReference>
<accession>A0A0H1RDN1</accession>
<comment type="similarity">
    <text evidence="1">Belongs to the peptidase U32 family. UbiV subfamily.</text>
</comment>
<keyword evidence="1" id="KW-0004">4Fe-4S</keyword>
<dbReference type="STRING" id="1225564.AA309_11970"/>
<keyword evidence="1" id="KW-0411">Iron-sulfur</keyword>
<feature type="binding site" evidence="1">
    <location>
        <position position="186"/>
    </location>
    <ligand>
        <name>[4Fe-4S] cluster</name>
        <dbReference type="ChEBI" id="CHEBI:49883"/>
    </ligand>
</feature>
<keyword evidence="1" id="KW-0479">Metal-binding</keyword>
<dbReference type="RefSeq" id="WP_047189263.1">
    <property type="nucleotide sequence ID" value="NZ_LCYG01000028.1"/>
</dbReference>
<dbReference type="InterPro" id="IPR051454">
    <property type="entry name" value="RNA/ubiquinone_mod_enzymes"/>
</dbReference>
<evidence type="ECO:0000313" key="3">
    <source>
        <dbReference type="Proteomes" id="UP000035489"/>
    </source>
</evidence>
<keyword evidence="3" id="KW-1185">Reference proteome</keyword>
<evidence type="ECO:0000313" key="2">
    <source>
        <dbReference type="EMBL" id="KLK92966.1"/>
    </source>
</evidence>
<dbReference type="GO" id="GO:0008233">
    <property type="term" value="F:peptidase activity"/>
    <property type="evidence" value="ECO:0007669"/>
    <property type="project" value="UniProtKB-KW"/>
</dbReference>
<dbReference type="InterPro" id="IPR043693">
    <property type="entry name" value="UbiV"/>
</dbReference>
<dbReference type="HAMAP" id="MF_02233">
    <property type="entry name" value="UbiV"/>
    <property type="match status" value="1"/>
</dbReference>
<dbReference type="OrthoDB" id="8523349at2"/>
<proteinExistence type="inferred from homology"/>
<organism evidence="2 3">
    <name type="scientific">Microvirga vignae</name>
    <dbReference type="NCBI Taxonomy" id="1225564"/>
    <lineage>
        <taxon>Bacteria</taxon>
        <taxon>Pseudomonadati</taxon>
        <taxon>Pseudomonadota</taxon>
        <taxon>Alphaproteobacteria</taxon>
        <taxon>Hyphomicrobiales</taxon>
        <taxon>Methylobacteriaceae</taxon>
        <taxon>Microvirga</taxon>
    </lineage>
</organism>
<keyword evidence="1" id="KW-0408">Iron</keyword>
<dbReference type="PANTHER" id="PTHR30217:SF11">
    <property type="entry name" value="UBIQUINONE BIOSYNTHESIS PROTEIN UBIV"/>
    <property type="match status" value="1"/>
</dbReference>
<keyword evidence="2" id="KW-0645">Protease</keyword>
<name>A0A0H1RDN1_9HYPH</name>
<feature type="binding site" evidence="1">
    <location>
        <position position="40"/>
    </location>
    <ligand>
        <name>[4Fe-4S] cluster</name>
        <dbReference type="ChEBI" id="CHEBI:49883"/>
    </ligand>
</feature>
<feature type="binding site" evidence="1">
    <location>
        <position position="173"/>
    </location>
    <ligand>
        <name>[4Fe-4S] cluster</name>
        <dbReference type="ChEBI" id="CHEBI:49883"/>
    </ligand>
</feature>
<dbReference type="PANTHER" id="PTHR30217">
    <property type="entry name" value="PEPTIDASE U32 FAMILY"/>
    <property type="match status" value="1"/>
</dbReference>
<dbReference type="GO" id="GO:0006744">
    <property type="term" value="P:ubiquinone biosynthetic process"/>
    <property type="evidence" value="ECO:0007669"/>
    <property type="project" value="UniProtKB-UniRule"/>
</dbReference>
<gene>
    <name evidence="1" type="primary">ubiV</name>
    <name evidence="2" type="ORF">AA309_11970</name>
</gene>
<feature type="binding site" evidence="1">
    <location>
        <position position="190"/>
    </location>
    <ligand>
        <name>[4Fe-4S] cluster</name>
        <dbReference type="ChEBI" id="CHEBI:49883"/>
    </ligand>
</feature>
<dbReference type="GO" id="GO:0046872">
    <property type="term" value="F:metal ion binding"/>
    <property type="evidence" value="ECO:0007669"/>
    <property type="project" value="UniProtKB-KW"/>
</dbReference>
<comment type="subunit">
    <text evidence="1">Forms a heterodimer with UbiU.</text>
</comment>